<dbReference type="RefSeq" id="WP_255854033.1">
    <property type="nucleotide sequence ID" value="NZ_CP073347.1"/>
</dbReference>
<dbReference type="EMBL" id="CP073347">
    <property type="protein sequence ID" value="UTW11984.1"/>
    <property type="molecule type" value="Genomic_DNA"/>
</dbReference>
<evidence type="ECO:0000313" key="3">
    <source>
        <dbReference type="Proteomes" id="UP001058461"/>
    </source>
</evidence>
<sequence>MMLILPSMNDSKKNGKEPTKRTNKRAMNRESSRQLLESRNIEYCTNNDGIHLIVTGNGGLIDFWPGKGKWIARDQSMSGFGVFNLIDMIESGLL</sequence>
<accession>A0ABY5HJ57</accession>
<keyword evidence="3" id="KW-1185">Reference proteome</keyword>
<dbReference type="Proteomes" id="UP001058461">
    <property type="component" value="Chromosome"/>
</dbReference>
<evidence type="ECO:0000313" key="2">
    <source>
        <dbReference type="EMBL" id="UTW11984.1"/>
    </source>
</evidence>
<protein>
    <submittedName>
        <fullName evidence="2">Uncharacterized protein</fullName>
    </submittedName>
</protein>
<feature type="compositionally biased region" description="Basic and acidic residues" evidence="1">
    <location>
        <begin position="10"/>
        <end position="20"/>
    </location>
</feature>
<gene>
    <name evidence="2" type="ORF">KDW95_22585</name>
</gene>
<name>A0ABY5HJ57_9GAMM</name>
<reference evidence="2" key="1">
    <citation type="submission" date="2021-04" db="EMBL/GenBank/DDBJ databases">
        <title>Oceanospirillales bacteria with DddD are important DMSP degraders in coastal seawater.</title>
        <authorList>
            <person name="Liu J."/>
        </authorList>
    </citation>
    <scope>NUCLEOTIDE SEQUENCE</scope>
    <source>
        <strain evidence="2">D13-1</strain>
    </source>
</reference>
<evidence type="ECO:0000256" key="1">
    <source>
        <dbReference type="SAM" id="MobiDB-lite"/>
    </source>
</evidence>
<feature type="region of interest" description="Disordered" evidence="1">
    <location>
        <begin position="1"/>
        <end position="32"/>
    </location>
</feature>
<proteinExistence type="predicted"/>
<organism evidence="2 3">
    <name type="scientific">Marinobacterium rhizophilum</name>
    <dbReference type="NCBI Taxonomy" id="420402"/>
    <lineage>
        <taxon>Bacteria</taxon>
        <taxon>Pseudomonadati</taxon>
        <taxon>Pseudomonadota</taxon>
        <taxon>Gammaproteobacteria</taxon>
        <taxon>Oceanospirillales</taxon>
        <taxon>Oceanospirillaceae</taxon>
        <taxon>Marinobacterium</taxon>
    </lineage>
</organism>